<sequence>MSQSAGTARQDRRLLQVPKERVSPRSQKRSLRSTPIPENDAKHDGISSAYAEKLEEHAIDLSTEAHRTAAARRNGRQMERRSNPELRLLTGSPILTQRHLFLIQNWLTNVVPMTWGSRGTQLKKITQFGATFILRQCLQHSDVAALWLAIMSEESIFRLSGQPRTKEMMLQKAAGRRALMSSLQEARSNFGGAVLALTKAAQVALWYGDQQAHAVYSATADLLFSSVGGLSHACALAPEIEPHYLVALFHWTAPRIANAGILEHTARRLLVSIQNFLQLPRPEHLSMLRDEEEGTSSDTHHYHTLHAEIIRLFAKVTAPTANSTTASRILQVVLLTHLCGIHQDFQDNYHVQLEAFQTIRYHFFSTFKAQSALEQSHSVQSMSGLACYVRRQLLTKYIPEQRFACELRYAQTLLDIAKVFPYLSPGSQVLILGRLHASFCGEPTGSMILSYGEIDGIVTDAVQNWTAQQRQHGATGAMPMRN</sequence>
<accession>A0A0D2C104</accession>
<dbReference type="Proteomes" id="UP000053328">
    <property type="component" value="Unassembled WGS sequence"/>
</dbReference>
<feature type="region of interest" description="Disordered" evidence="1">
    <location>
        <begin position="1"/>
        <end position="45"/>
    </location>
</feature>
<evidence type="ECO:0000313" key="2">
    <source>
        <dbReference type="EMBL" id="KIW17364.1"/>
    </source>
</evidence>
<evidence type="ECO:0000313" key="3">
    <source>
        <dbReference type="Proteomes" id="UP000053328"/>
    </source>
</evidence>
<gene>
    <name evidence="2" type="ORF">PV08_04558</name>
</gene>
<dbReference type="OrthoDB" id="4141932at2759"/>
<organism evidence="2 3">
    <name type="scientific">Exophiala spinifera</name>
    <dbReference type="NCBI Taxonomy" id="91928"/>
    <lineage>
        <taxon>Eukaryota</taxon>
        <taxon>Fungi</taxon>
        <taxon>Dikarya</taxon>
        <taxon>Ascomycota</taxon>
        <taxon>Pezizomycotina</taxon>
        <taxon>Eurotiomycetes</taxon>
        <taxon>Chaetothyriomycetidae</taxon>
        <taxon>Chaetothyriales</taxon>
        <taxon>Herpotrichiellaceae</taxon>
        <taxon>Exophiala</taxon>
    </lineage>
</organism>
<dbReference type="GeneID" id="27331641"/>
<feature type="compositionally biased region" description="Basic and acidic residues" evidence="1">
    <location>
        <begin position="9"/>
        <end position="23"/>
    </location>
</feature>
<dbReference type="HOGENOM" id="CLU_566240_0_0_1"/>
<dbReference type="VEuPathDB" id="FungiDB:PV08_04558"/>
<dbReference type="EMBL" id="KN847494">
    <property type="protein sequence ID" value="KIW17364.1"/>
    <property type="molecule type" value="Genomic_DNA"/>
</dbReference>
<name>A0A0D2C104_9EURO</name>
<reference evidence="2 3" key="1">
    <citation type="submission" date="2015-01" db="EMBL/GenBank/DDBJ databases">
        <title>The Genome Sequence of Exophiala spinifera CBS89968.</title>
        <authorList>
            <consortium name="The Broad Institute Genomics Platform"/>
            <person name="Cuomo C."/>
            <person name="de Hoog S."/>
            <person name="Gorbushina A."/>
            <person name="Stielow B."/>
            <person name="Teixiera M."/>
            <person name="Abouelleil A."/>
            <person name="Chapman S.B."/>
            <person name="Priest M."/>
            <person name="Young S.K."/>
            <person name="Wortman J."/>
            <person name="Nusbaum C."/>
            <person name="Birren B."/>
        </authorList>
    </citation>
    <scope>NUCLEOTIDE SEQUENCE [LARGE SCALE GENOMIC DNA]</scope>
    <source>
        <strain evidence="2 3">CBS 89968</strain>
    </source>
</reference>
<evidence type="ECO:0000256" key="1">
    <source>
        <dbReference type="SAM" id="MobiDB-lite"/>
    </source>
</evidence>
<protein>
    <submittedName>
        <fullName evidence="2">Uncharacterized protein</fullName>
    </submittedName>
</protein>
<dbReference type="AlphaFoldDB" id="A0A0D2C104"/>
<keyword evidence="3" id="KW-1185">Reference proteome</keyword>
<dbReference type="RefSeq" id="XP_016237580.1">
    <property type="nucleotide sequence ID" value="XM_016378903.1"/>
</dbReference>
<proteinExistence type="predicted"/>